<evidence type="ECO:0000313" key="1">
    <source>
        <dbReference type="EMBL" id="KAH7974877.1"/>
    </source>
</evidence>
<keyword evidence="2" id="KW-1185">Reference proteome</keyword>
<protein>
    <submittedName>
        <fullName evidence="1">Uncharacterized protein</fullName>
    </submittedName>
</protein>
<name>A0ACB8DQR5_DERSI</name>
<proteinExistence type="predicted"/>
<organism evidence="1 2">
    <name type="scientific">Dermacentor silvarum</name>
    <name type="common">Tick</name>
    <dbReference type="NCBI Taxonomy" id="543639"/>
    <lineage>
        <taxon>Eukaryota</taxon>
        <taxon>Metazoa</taxon>
        <taxon>Ecdysozoa</taxon>
        <taxon>Arthropoda</taxon>
        <taxon>Chelicerata</taxon>
        <taxon>Arachnida</taxon>
        <taxon>Acari</taxon>
        <taxon>Parasitiformes</taxon>
        <taxon>Ixodida</taxon>
        <taxon>Ixodoidea</taxon>
        <taxon>Ixodidae</taxon>
        <taxon>Rhipicephalinae</taxon>
        <taxon>Dermacentor</taxon>
    </lineage>
</organism>
<gene>
    <name evidence="1" type="ORF">HPB49_020601</name>
</gene>
<dbReference type="EMBL" id="CM023479">
    <property type="protein sequence ID" value="KAH7974877.1"/>
    <property type="molecule type" value="Genomic_DNA"/>
</dbReference>
<comment type="caution">
    <text evidence="1">The sequence shown here is derived from an EMBL/GenBank/DDBJ whole genome shotgun (WGS) entry which is preliminary data.</text>
</comment>
<evidence type="ECO:0000313" key="2">
    <source>
        <dbReference type="Proteomes" id="UP000821865"/>
    </source>
</evidence>
<accession>A0ACB8DQR5</accession>
<dbReference type="Proteomes" id="UP000821865">
    <property type="component" value="Chromosome 10"/>
</dbReference>
<sequence>MQLLPEMIGAYKPCDVFNADEGVIFYHMQPEQTLVFKGDSCHGSKRSNEHLTPLFCANKDSSDKLPVLVTGKLACLVSMACCKNCLKTLPCSYDFNKKGWMMSSLFTNFLQQLDNEIGAKARKILRFMNKALCHPPNMSSLRNISVAFI</sequence>
<reference evidence="1" key="1">
    <citation type="submission" date="2020-05" db="EMBL/GenBank/DDBJ databases">
        <title>Large-scale comparative analyses of tick genomes elucidate their genetic diversity and vector capacities.</title>
        <authorList>
            <person name="Jia N."/>
            <person name="Wang J."/>
            <person name="Shi W."/>
            <person name="Du L."/>
            <person name="Sun Y."/>
            <person name="Zhan W."/>
            <person name="Jiang J."/>
            <person name="Wang Q."/>
            <person name="Zhang B."/>
            <person name="Ji P."/>
            <person name="Sakyi L.B."/>
            <person name="Cui X."/>
            <person name="Yuan T."/>
            <person name="Jiang B."/>
            <person name="Yang W."/>
            <person name="Lam T.T.-Y."/>
            <person name="Chang Q."/>
            <person name="Ding S."/>
            <person name="Wang X."/>
            <person name="Zhu J."/>
            <person name="Ruan X."/>
            <person name="Zhao L."/>
            <person name="Wei J."/>
            <person name="Que T."/>
            <person name="Du C."/>
            <person name="Cheng J."/>
            <person name="Dai P."/>
            <person name="Han X."/>
            <person name="Huang E."/>
            <person name="Gao Y."/>
            <person name="Liu J."/>
            <person name="Shao H."/>
            <person name="Ye R."/>
            <person name="Li L."/>
            <person name="Wei W."/>
            <person name="Wang X."/>
            <person name="Wang C."/>
            <person name="Yang T."/>
            <person name="Huo Q."/>
            <person name="Li W."/>
            <person name="Guo W."/>
            <person name="Chen H."/>
            <person name="Zhou L."/>
            <person name="Ni X."/>
            <person name="Tian J."/>
            <person name="Zhou Y."/>
            <person name="Sheng Y."/>
            <person name="Liu T."/>
            <person name="Pan Y."/>
            <person name="Xia L."/>
            <person name="Li J."/>
            <person name="Zhao F."/>
            <person name="Cao W."/>
        </authorList>
    </citation>
    <scope>NUCLEOTIDE SEQUENCE</scope>
    <source>
        <strain evidence="1">Dsil-2018</strain>
    </source>
</reference>